<dbReference type="Proteomes" id="UP000436006">
    <property type="component" value="Unassembled WGS sequence"/>
</dbReference>
<comment type="caution">
    <text evidence="1">The sequence shown here is derived from an EMBL/GenBank/DDBJ whole genome shotgun (WGS) entry which is preliminary data.</text>
</comment>
<evidence type="ECO:0000313" key="2">
    <source>
        <dbReference type="Proteomes" id="UP000436006"/>
    </source>
</evidence>
<gene>
    <name evidence="1" type="ORF">GO755_07715</name>
</gene>
<name>A0A7K1S800_9BACT</name>
<reference evidence="1 2" key="1">
    <citation type="submission" date="2019-12" db="EMBL/GenBank/DDBJ databases">
        <title>Spirosoma sp. HMF4905 genome sequencing and assembly.</title>
        <authorList>
            <person name="Kang H."/>
            <person name="Cha I."/>
            <person name="Kim H."/>
            <person name="Joh K."/>
        </authorList>
    </citation>
    <scope>NUCLEOTIDE SEQUENCE [LARGE SCALE GENOMIC DNA]</scope>
    <source>
        <strain evidence="1 2">HMF4905</strain>
    </source>
</reference>
<dbReference type="AlphaFoldDB" id="A0A7K1S800"/>
<dbReference type="RefSeq" id="WP_157584178.1">
    <property type="nucleotide sequence ID" value="NZ_WPIN01000003.1"/>
</dbReference>
<proteinExistence type="predicted"/>
<organism evidence="1 2">
    <name type="scientific">Spirosoma arboris</name>
    <dbReference type="NCBI Taxonomy" id="2682092"/>
    <lineage>
        <taxon>Bacteria</taxon>
        <taxon>Pseudomonadati</taxon>
        <taxon>Bacteroidota</taxon>
        <taxon>Cytophagia</taxon>
        <taxon>Cytophagales</taxon>
        <taxon>Cytophagaceae</taxon>
        <taxon>Spirosoma</taxon>
    </lineage>
</organism>
<accession>A0A7K1S800</accession>
<dbReference type="EMBL" id="WPIN01000003">
    <property type="protein sequence ID" value="MVM29915.1"/>
    <property type="molecule type" value="Genomic_DNA"/>
</dbReference>
<evidence type="ECO:0000313" key="1">
    <source>
        <dbReference type="EMBL" id="MVM29915.1"/>
    </source>
</evidence>
<protein>
    <submittedName>
        <fullName evidence="1">Uncharacterized protein</fullName>
    </submittedName>
</protein>
<keyword evidence="2" id="KW-1185">Reference proteome</keyword>
<sequence length="84" mass="9446">MEATKQLIVPSTRELKALKQDLQPTGTVWRCIQAGFIKGLINTQQATDLQHQLATVVDYCQEQQAIIFNLQAELAKSKQTSLFN</sequence>